<dbReference type="KEGG" id="pcu:PC_RS02520"/>
<evidence type="ECO:0000313" key="4">
    <source>
        <dbReference type="Proteomes" id="UP000000529"/>
    </source>
</evidence>
<sequence length="325" mass="36776">MCFWSLILITRRFLMSFKMCLVIILSLTACMANLTAEADLSNLSQKVTFQNQAQAQKDIQNQTQQAKEEVQKSLVPDAIFIVNETKKAINFIKNGQMAEALSAVENATGKSDVLLARHPENALLPVDFAIKVIDSAPVELNKINGIEKLIKKNIDYKNYPVSRALLNFLCSEIDVVTYCLPLAYYPEALKKAARLLELKQASEASLVLDIALNTLVEMHQTFPIPTIKVITLLTTAEDILEKENDKENALKLVNEAKFELKRSIELGYLEKDEKYRALNEELTDLENKINKNQKSTSSFRSLKEKFRDFLKILSKPKSASRCLNE</sequence>
<gene>
    <name evidence="3" type="ORF">PC_RS02520</name>
</gene>
<evidence type="ECO:0000313" key="3">
    <source>
        <dbReference type="EMBL" id="SPJ31650.1"/>
    </source>
</evidence>
<proteinExistence type="predicted"/>
<protein>
    <recommendedName>
        <fullName evidence="5">YfdX protein</fullName>
    </recommendedName>
</protein>
<dbReference type="OrthoDB" id="1233024at2"/>
<accession>A0A2P9H9H0</accession>
<organism evidence="3 4">
    <name type="scientific">Protochlamydia amoebophila (strain UWE25)</name>
    <dbReference type="NCBI Taxonomy" id="264201"/>
    <lineage>
        <taxon>Bacteria</taxon>
        <taxon>Pseudomonadati</taxon>
        <taxon>Chlamydiota</taxon>
        <taxon>Chlamydiia</taxon>
        <taxon>Parachlamydiales</taxon>
        <taxon>Parachlamydiaceae</taxon>
        <taxon>Candidatus Protochlamydia</taxon>
    </lineage>
</organism>
<evidence type="ECO:0000256" key="1">
    <source>
        <dbReference type="SAM" id="Coils"/>
    </source>
</evidence>
<dbReference type="EMBL" id="BX908798">
    <property type="protein sequence ID" value="SPJ31650.1"/>
    <property type="molecule type" value="Genomic_DNA"/>
</dbReference>
<dbReference type="Proteomes" id="UP000000529">
    <property type="component" value="Chromosome"/>
</dbReference>
<keyword evidence="1" id="KW-0175">Coiled coil</keyword>
<keyword evidence="4" id="KW-1185">Reference proteome</keyword>
<feature type="signal peptide" evidence="2">
    <location>
        <begin position="1"/>
        <end position="31"/>
    </location>
</feature>
<reference evidence="3 4" key="1">
    <citation type="journal article" date="2004" name="Science">
        <title>Illuminating the evolutionary history of chlamydiae.</title>
        <authorList>
            <person name="Horn M."/>
            <person name="Collingro A."/>
            <person name="Schmitz-Esser S."/>
            <person name="Beier C.L."/>
            <person name="Purkhold U."/>
            <person name="Fartmann B."/>
            <person name="Brandt P."/>
            <person name="Nyakatura G.J."/>
            <person name="Droege M."/>
            <person name="Frishman D."/>
            <person name="Rattei T."/>
            <person name="Mewes H."/>
            <person name="Wagner M."/>
        </authorList>
    </citation>
    <scope>NUCLEOTIDE SEQUENCE [LARGE SCALE GENOMIC DNA]</scope>
    <source>
        <strain evidence="3 4">UWE25</strain>
    </source>
</reference>
<dbReference type="AlphaFoldDB" id="A0A2P9H9H0"/>
<feature type="chain" id="PRO_5015153673" description="YfdX protein" evidence="2">
    <location>
        <begin position="32"/>
        <end position="325"/>
    </location>
</feature>
<dbReference type="InterPro" id="IPR021236">
    <property type="entry name" value="Uncharacterised_YfdX"/>
</dbReference>
<name>A0A2P9H9H0_PARUW</name>
<feature type="coiled-coil region" evidence="1">
    <location>
        <begin position="268"/>
        <end position="295"/>
    </location>
</feature>
<evidence type="ECO:0008006" key="5">
    <source>
        <dbReference type="Google" id="ProtNLM"/>
    </source>
</evidence>
<dbReference type="Pfam" id="PF10938">
    <property type="entry name" value="YfdX"/>
    <property type="match status" value="1"/>
</dbReference>
<evidence type="ECO:0000256" key="2">
    <source>
        <dbReference type="SAM" id="SignalP"/>
    </source>
</evidence>
<keyword evidence="2" id="KW-0732">Signal</keyword>